<dbReference type="AlphaFoldDB" id="A0A4S4DU09"/>
<comment type="caution">
    <text evidence="5">The sequence shown here is derived from an EMBL/GenBank/DDBJ whole genome shotgun (WGS) entry which is preliminary data.</text>
</comment>
<comment type="similarity">
    <text evidence="2">Belongs to the NET family.</text>
</comment>
<feature type="coiled-coil region" evidence="3">
    <location>
        <begin position="101"/>
        <end position="128"/>
    </location>
</feature>
<protein>
    <recommendedName>
        <fullName evidence="4">NAB domain-containing protein</fullName>
    </recommendedName>
</protein>
<dbReference type="STRING" id="542762.A0A4S4DU09"/>
<evidence type="ECO:0000256" key="1">
    <source>
        <dbReference type="ARBA" id="ARBA00023054"/>
    </source>
</evidence>
<accession>A0A4S4DU09</accession>
<evidence type="ECO:0000259" key="4">
    <source>
        <dbReference type="PROSITE" id="PS51774"/>
    </source>
</evidence>
<dbReference type="PANTHER" id="PTHR32258:SF6">
    <property type="entry name" value="PROTEIN NETWORKED 1A"/>
    <property type="match status" value="1"/>
</dbReference>
<dbReference type="PANTHER" id="PTHR32258">
    <property type="entry name" value="PROTEIN NETWORKED 4A"/>
    <property type="match status" value="1"/>
</dbReference>
<evidence type="ECO:0000313" key="6">
    <source>
        <dbReference type="Proteomes" id="UP000306102"/>
    </source>
</evidence>
<organism evidence="5 6">
    <name type="scientific">Camellia sinensis var. sinensis</name>
    <name type="common">China tea</name>
    <dbReference type="NCBI Taxonomy" id="542762"/>
    <lineage>
        <taxon>Eukaryota</taxon>
        <taxon>Viridiplantae</taxon>
        <taxon>Streptophyta</taxon>
        <taxon>Embryophyta</taxon>
        <taxon>Tracheophyta</taxon>
        <taxon>Spermatophyta</taxon>
        <taxon>Magnoliopsida</taxon>
        <taxon>eudicotyledons</taxon>
        <taxon>Gunneridae</taxon>
        <taxon>Pentapetalae</taxon>
        <taxon>asterids</taxon>
        <taxon>Ericales</taxon>
        <taxon>Theaceae</taxon>
        <taxon>Camellia</taxon>
    </lineage>
</organism>
<dbReference type="InterPro" id="IPR011684">
    <property type="entry name" value="NAB"/>
</dbReference>
<feature type="domain" description="NAB" evidence="4">
    <location>
        <begin position="1"/>
        <end position="58"/>
    </location>
</feature>
<dbReference type="Pfam" id="PF07765">
    <property type="entry name" value="KIP1"/>
    <property type="match status" value="1"/>
</dbReference>
<reference evidence="5 6" key="1">
    <citation type="journal article" date="2018" name="Proc. Natl. Acad. Sci. U.S.A.">
        <title>Draft genome sequence of Camellia sinensis var. sinensis provides insights into the evolution of the tea genome and tea quality.</title>
        <authorList>
            <person name="Wei C."/>
            <person name="Yang H."/>
            <person name="Wang S."/>
            <person name="Zhao J."/>
            <person name="Liu C."/>
            <person name="Gao L."/>
            <person name="Xia E."/>
            <person name="Lu Y."/>
            <person name="Tai Y."/>
            <person name="She G."/>
            <person name="Sun J."/>
            <person name="Cao H."/>
            <person name="Tong W."/>
            <person name="Gao Q."/>
            <person name="Li Y."/>
            <person name="Deng W."/>
            <person name="Jiang X."/>
            <person name="Wang W."/>
            <person name="Chen Q."/>
            <person name="Zhang S."/>
            <person name="Li H."/>
            <person name="Wu J."/>
            <person name="Wang P."/>
            <person name="Li P."/>
            <person name="Shi C."/>
            <person name="Zheng F."/>
            <person name="Jian J."/>
            <person name="Huang B."/>
            <person name="Shan D."/>
            <person name="Shi M."/>
            <person name="Fang C."/>
            <person name="Yue Y."/>
            <person name="Li F."/>
            <person name="Li D."/>
            <person name="Wei S."/>
            <person name="Han B."/>
            <person name="Jiang C."/>
            <person name="Yin Y."/>
            <person name="Xia T."/>
            <person name="Zhang Z."/>
            <person name="Bennetzen J.L."/>
            <person name="Zhao S."/>
            <person name="Wan X."/>
        </authorList>
    </citation>
    <scope>NUCLEOTIDE SEQUENCE [LARGE SCALE GENOMIC DNA]</scope>
    <source>
        <strain evidence="6">cv. Shuchazao</strain>
        <tissue evidence="5">Leaf</tissue>
    </source>
</reference>
<dbReference type="InterPro" id="IPR051861">
    <property type="entry name" value="NET_actin-binding_domain"/>
</dbReference>
<name>A0A4S4DU09_CAMSN</name>
<keyword evidence="1 3" id="KW-0175">Coiled coil</keyword>
<dbReference type="GO" id="GO:0005886">
    <property type="term" value="C:plasma membrane"/>
    <property type="evidence" value="ECO:0007669"/>
    <property type="project" value="TreeGrafter"/>
</dbReference>
<dbReference type="PROSITE" id="PS51774">
    <property type="entry name" value="NAB"/>
    <property type="match status" value="1"/>
</dbReference>
<gene>
    <name evidence="5" type="ORF">TEA_019800</name>
</gene>
<sequence length="200" mass="23407">MDAKVKAMIKLIDEDTDSFARRAEMYYKKWPKLMKLVKEFYRAYRALAERYDHTTGELRQADRTMAEVFPNQVPYVLFGNSPSGSSAHECEPHTSEMPHRYKHCLEKISKLESELSCAQEEIRCLNSVVLIETSKLKSVEEKCVMVETSNQSLWLEVENLVTKIAKKDQQLFEKHEELEDEQLRFVQVEAILQTLQNFHS</sequence>
<evidence type="ECO:0000256" key="3">
    <source>
        <dbReference type="SAM" id="Coils"/>
    </source>
</evidence>
<dbReference type="GO" id="GO:0051015">
    <property type="term" value="F:actin filament binding"/>
    <property type="evidence" value="ECO:0007669"/>
    <property type="project" value="TreeGrafter"/>
</dbReference>
<evidence type="ECO:0000256" key="2">
    <source>
        <dbReference type="ARBA" id="ARBA00038006"/>
    </source>
</evidence>
<evidence type="ECO:0000313" key="5">
    <source>
        <dbReference type="EMBL" id="THG06215.1"/>
    </source>
</evidence>
<dbReference type="Proteomes" id="UP000306102">
    <property type="component" value="Unassembled WGS sequence"/>
</dbReference>
<proteinExistence type="inferred from homology"/>
<keyword evidence="6" id="KW-1185">Reference proteome</keyword>
<dbReference type="EMBL" id="SDRB02010479">
    <property type="protein sequence ID" value="THG06215.1"/>
    <property type="molecule type" value="Genomic_DNA"/>
</dbReference>